<dbReference type="InterPro" id="IPR057326">
    <property type="entry name" value="KR_dom"/>
</dbReference>
<dbReference type="InterPro" id="IPR050091">
    <property type="entry name" value="PKS_NRPS_Biosynth_Enz"/>
</dbReference>
<gene>
    <name evidence="10" type="ORF">ITP53_15190</name>
</gene>
<dbReference type="SMART" id="SM00822">
    <property type="entry name" value="PKS_KR"/>
    <property type="match status" value="1"/>
</dbReference>
<dbReference type="InterPro" id="IPR016035">
    <property type="entry name" value="Acyl_Trfase/lysoPLipase"/>
</dbReference>
<dbReference type="SMART" id="SM00827">
    <property type="entry name" value="PKS_AT"/>
    <property type="match status" value="1"/>
</dbReference>
<dbReference type="InterPro" id="IPR001227">
    <property type="entry name" value="Ac_transferase_dom_sf"/>
</dbReference>
<dbReference type="PROSITE" id="PS00606">
    <property type="entry name" value="KS3_1"/>
    <property type="match status" value="1"/>
</dbReference>
<evidence type="ECO:0000256" key="4">
    <source>
        <dbReference type="ARBA" id="ARBA00022679"/>
    </source>
</evidence>
<dbReference type="InterPro" id="IPR014031">
    <property type="entry name" value="Ketoacyl_synth_C"/>
</dbReference>
<keyword evidence="4" id="KW-0808">Transferase</keyword>
<dbReference type="RefSeq" id="WP_195896026.1">
    <property type="nucleotide sequence ID" value="NZ_JADOGI010000038.1"/>
</dbReference>
<dbReference type="GO" id="GO:0005737">
    <property type="term" value="C:cytoplasm"/>
    <property type="evidence" value="ECO:0007669"/>
    <property type="project" value="TreeGrafter"/>
</dbReference>
<reference evidence="10" key="1">
    <citation type="submission" date="2020-11" db="EMBL/GenBank/DDBJ databases">
        <title>Whole-genome analyses of Nonomuraea sp. K274.</title>
        <authorList>
            <person name="Veyisoglu A."/>
        </authorList>
    </citation>
    <scope>NUCLEOTIDE SEQUENCE</scope>
    <source>
        <strain evidence="10">K274</strain>
    </source>
</reference>
<dbReference type="SMART" id="SM00825">
    <property type="entry name" value="PKS_KS"/>
    <property type="match status" value="1"/>
</dbReference>
<evidence type="ECO:0000256" key="1">
    <source>
        <dbReference type="ARBA" id="ARBA00001957"/>
    </source>
</evidence>
<keyword evidence="7" id="KW-0511">Multifunctional enzyme</keyword>
<feature type="domain" description="Ketosynthase family 3 (KS3)" evidence="9">
    <location>
        <begin position="3"/>
        <end position="427"/>
    </location>
</feature>
<dbReference type="Pfam" id="PF02801">
    <property type="entry name" value="Ketoacyl-synt_C"/>
    <property type="match status" value="1"/>
</dbReference>
<dbReference type="Gene3D" id="1.10.1200.10">
    <property type="entry name" value="ACP-like"/>
    <property type="match status" value="1"/>
</dbReference>
<protein>
    <submittedName>
        <fullName evidence="10">KR domain-containing protein</fullName>
    </submittedName>
</protein>
<keyword evidence="11" id="KW-1185">Reference proteome</keyword>
<dbReference type="InterPro" id="IPR016039">
    <property type="entry name" value="Thiolase-like"/>
</dbReference>
<keyword evidence="2" id="KW-0596">Phosphopantetheine</keyword>
<dbReference type="InterPro" id="IPR006162">
    <property type="entry name" value="Ppantetheine_attach_site"/>
</dbReference>
<dbReference type="PROSITE" id="PS00012">
    <property type="entry name" value="PHOSPHOPANTETHEINE"/>
    <property type="match status" value="1"/>
</dbReference>
<comment type="caution">
    <text evidence="10">The sequence shown here is derived from an EMBL/GenBank/DDBJ whole genome shotgun (WGS) entry which is preliminary data.</text>
</comment>
<dbReference type="SUPFAM" id="SSF52151">
    <property type="entry name" value="FabD/lysophospholipase-like"/>
    <property type="match status" value="1"/>
</dbReference>
<evidence type="ECO:0000313" key="10">
    <source>
        <dbReference type="EMBL" id="MBF8187057.1"/>
    </source>
</evidence>
<dbReference type="Pfam" id="PF00109">
    <property type="entry name" value="ketoacyl-synt"/>
    <property type="match status" value="1"/>
</dbReference>
<dbReference type="InterPro" id="IPR016036">
    <property type="entry name" value="Malonyl_transacylase_ACP-bd"/>
</dbReference>
<evidence type="ECO:0000313" key="11">
    <source>
        <dbReference type="Proteomes" id="UP000605361"/>
    </source>
</evidence>
<dbReference type="GO" id="GO:0031177">
    <property type="term" value="F:phosphopantetheine binding"/>
    <property type="evidence" value="ECO:0007669"/>
    <property type="project" value="InterPro"/>
</dbReference>
<dbReference type="Pfam" id="PF08659">
    <property type="entry name" value="KR"/>
    <property type="match status" value="1"/>
</dbReference>
<dbReference type="PROSITE" id="PS52004">
    <property type="entry name" value="KS3_2"/>
    <property type="match status" value="1"/>
</dbReference>
<organism evidence="10 11">
    <name type="scientific">Nonomuraea cypriaca</name>
    <dbReference type="NCBI Taxonomy" id="1187855"/>
    <lineage>
        <taxon>Bacteria</taxon>
        <taxon>Bacillati</taxon>
        <taxon>Actinomycetota</taxon>
        <taxon>Actinomycetes</taxon>
        <taxon>Streptosporangiales</taxon>
        <taxon>Streptosporangiaceae</taxon>
        <taxon>Nonomuraea</taxon>
    </lineage>
</organism>
<dbReference type="InterPro" id="IPR014030">
    <property type="entry name" value="Ketoacyl_synth_N"/>
</dbReference>
<dbReference type="GO" id="GO:0044550">
    <property type="term" value="P:secondary metabolite biosynthetic process"/>
    <property type="evidence" value="ECO:0007669"/>
    <property type="project" value="UniProtKB-ARBA"/>
</dbReference>
<dbReference type="InterPro" id="IPR018201">
    <property type="entry name" value="Ketoacyl_synth_AS"/>
</dbReference>
<dbReference type="Gene3D" id="3.30.70.3290">
    <property type="match status" value="1"/>
</dbReference>
<dbReference type="SUPFAM" id="SSF51735">
    <property type="entry name" value="NAD(P)-binding Rossmann-fold domains"/>
    <property type="match status" value="2"/>
</dbReference>
<dbReference type="SUPFAM" id="SSF47336">
    <property type="entry name" value="ACP-like"/>
    <property type="match status" value="1"/>
</dbReference>
<evidence type="ECO:0000256" key="2">
    <source>
        <dbReference type="ARBA" id="ARBA00022450"/>
    </source>
</evidence>
<keyword evidence="5" id="KW-0276">Fatty acid metabolism</keyword>
<dbReference type="Pfam" id="PF16197">
    <property type="entry name" value="KAsynt_C_assoc"/>
    <property type="match status" value="1"/>
</dbReference>
<dbReference type="InterPro" id="IPR032821">
    <property type="entry name" value="PKS_assoc"/>
</dbReference>
<comment type="cofactor">
    <cofactor evidence="1">
        <name>pantetheine 4'-phosphate</name>
        <dbReference type="ChEBI" id="CHEBI:47942"/>
    </cofactor>
</comment>
<dbReference type="PANTHER" id="PTHR43775">
    <property type="entry name" value="FATTY ACID SYNTHASE"/>
    <property type="match status" value="1"/>
</dbReference>
<evidence type="ECO:0000256" key="7">
    <source>
        <dbReference type="ARBA" id="ARBA00023268"/>
    </source>
</evidence>
<dbReference type="CDD" id="cd00833">
    <property type="entry name" value="PKS"/>
    <property type="match status" value="1"/>
</dbReference>
<evidence type="ECO:0000256" key="5">
    <source>
        <dbReference type="ARBA" id="ARBA00022832"/>
    </source>
</evidence>
<keyword evidence="6" id="KW-0443">Lipid metabolism</keyword>
<evidence type="ECO:0000259" key="8">
    <source>
        <dbReference type="PROSITE" id="PS50075"/>
    </source>
</evidence>
<dbReference type="GO" id="GO:0004312">
    <property type="term" value="F:fatty acid synthase activity"/>
    <property type="evidence" value="ECO:0007669"/>
    <property type="project" value="TreeGrafter"/>
</dbReference>
<dbReference type="GO" id="GO:0006633">
    <property type="term" value="P:fatty acid biosynthetic process"/>
    <property type="evidence" value="ECO:0007669"/>
    <property type="project" value="InterPro"/>
</dbReference>
<dbReference type="EMBL" id="JADOGI010000038">
    <property type="protein sequence ID" value="MBF8187057.1"/>
    <property type="molecule type" value="Genomic_DNA"/>
</dbReference>
<dbReference type="FunFam" id="1.10.1200.10:FF:000016">
    <property type="entry name" value="Non-ribosomal peptide synthase"/>
    <property type="match status" value="1"/>
</dbReference>
<dbReference type="Proteomes" id="UP000605361">
    <property type="component" value="Unassembled WGS sequence"/>
</dbReference>
<evidence type="ECO:0000259" key="9">
    <source>
        <dbReference type="PROSITE" id="PS52004"/>
    </source>
</evidence>
<dbReference type="InterPro" id="IPR014043">
    <property type="entry name" value="Acyl_transferase_dom"/>
</dbReference>
<dbReference type="InterPro" id="IPR036736">
    <property type="entry name" value="ACP-like_sf"/>
</dbReference>
<dbReference type="InterPro" id="IPR020806">
    <property type="entry name" value="PKS_PP-bd"/>
</dbReference>
<dbReference type="FunFam" id="3.40.47.10:FF:000042">
    <property type="entry name" value="Polyketide synthase Pks13"/>
    <property type="match status" value="1"/>
</dbReference>
<dbReference type="InterPro" id="IPR036291">
    <property type="entry name" value="NAD(P)-bd_dom_sf"/>
</dbReference>
<dbReference type="InterPro" id="IPR020841">
    <property type="entry name" value="PKS_Beta-ketoAc_synthase_dom"/>
</dbReference>
<dbReference type="SMART" id="SM00823">
    <property type="entry name" value="PKS_PP"/>
    <property type="match status" value="1"/>
</dbReference>
<dbReference type="SUPFAM" id="SSF55048">
    <property type="entry name" value="Probable ACP-binding domain of malonyl-CoA ACP transacylase"/>
    <property type="match status" value="1"/>
</dbReference>
<dbReference type="GO" id="GO:0004315">
    <property type="term" value="F:3-oxoacyl-[acyl-carrier-protein] synthase activity"/>
    <property type="evidence" value="ECO:0007669"/>
    <property type="project" value="InterPro"/>
</dbReference>
<keyword evidence="3" id="KW-0597">Phosphoprotein</keyword>
<dbReference type="CDD" id="cd08953">
    <property type="entry name" value="KR_2_SDR_x"/>
    <property type="match status" value="1"/>
</dbReference>
<dbReference type="Gene3D" id="3.40.50.720">
    <property type="entry name" value="NAD(P)-binding Rossmann-like Domain"/>
    <property type="match status" value="1"/>
</dbReference>
<dbReference type="SUPFAM" id="SSF53901">
    <property type="entry name" value="Thiolase-like"/>
    <property type="match status" value="1"/>
</dbReference>
<dbReference type="Gene3D" id="3.40.47.10">
    <property type="match status" value="1"/>
</dbReference>
<dbReference type="Gene3D" id="3.40.366.10">
    <property type="entry name" value="Malonyl-Coenzyme A Acyl Carrier Protein, domain 2"/>
    <property type="match status" value="1"/>
</dbReference>
<dbReference type="GO" id="GO:0005886">
    <property type="term" value="C:plasma membrane"/>
    <property type="evidence" value="ECO:0007669"/>
    <property type="project" value="TreeGrafter"/>
</dbReference>
<evidence type="ECO:0000256" key="3">
    <source>
        <dbReference type="ARBA" id="ARBA00022553"/>
    </source>
</evidence>
<proteinExistence type="predicted"/>
<evidence type="ECO:0000256" key="6">
    <source>
        <dbReference type="ARBA" id="ARBA00023098"/>
    </source>
</evidence>
<dbReference type="Pfam" id="PF00698">
    <property type="entry name" value="Acyl_transf_1"/>
    <property type="match status" value="1"/>
</dbReference>
<sequence length="1517" mass="162456">MTGDHVAIVGMACRVPGANSIEEFWHNVEAGVETVATIDDDRLIAAGVDAVTLADPRYVRRGGILTDLDRFDADYFGYGPREAELLDPQHRLFLECATEALQRAGYDSPHYDGLVGVYGSVGFSSYLLNNVASNRHLLDNVPDLQVMISGDKDYLASRVSYKLNLHGPAMTVQTACSSSLVAVHLAAQALLAGECDLALAGGASIHAYGVGYLAPVGGILAADGHCRAFDAEATGVVPGSGAGVVALKRLADAEDDGDVIHAVIRGSAVNNDGAHKVGYSAPSRRAQREVIEMALGAAEVDPETVGFVEAHGAATRLGDSIEMAALNDVFGRTPGHRCALGSTKAAIGHLDTAAGAVGLIKTALAVQHSVVPATVNFRSPNPEIDFAAGPFFVPAERQSWQVGDGPRRAGVSSFGMGGTNAHVVLEQATTPASPSSDTDRPTLLKLSARSTAALDQMAHMLADHLESHPEVALTDAAWTLHMGRPELPLRRAMVVGDRAEAIRLLRDPASAAVHDGTTAKTKPSVVFLLSGVGDQFEGMAAGLYRERPAFRDAFDQCAKLFEPLIGFDLRQMMVPCEGEAPRPSTRIIDDEPSVGNPALRQTVITQPLMFTIGYSLGQTLFECGVKPSALLGYSIGEYAAACLAGVFDLPDTVRLVAARAKLIESVPPGRLLAVLLDEESVRGYLTEPGVSLSAIDGPKLCVLGGTVAGVEAVAARLRADGIAHRMLPGEHAFHTDMMRALDPALTELASGIELRPPRIPLLSNVTGRWLTDDEARDPGYWARHTYRPVQFADCLEQVWSLSLPVVVELGPGRGLGTLAVQHPRRASVEAATTLHTMPGRLDDSGDEETLLRALGRLWLCGVQPHWAGVAGPARRVILPTYPFQRGRYWLDAVSSPASIESAVVSGGKVARRQDPADWFALPSWRREEPPVPAERSGVWLVLTDNPVGERVAATLVAAGHDVRLVAAGGPLGIDLDSRDDYSRLVELIPEPARVVHCVWDEGPGRRPYYSLQYLAQALWGAVLSPVEIIAVTAHGVSVAGEAELRPLHATVGGLCRVLPQEFPHVSCRTIDVSAPASEAETTRVAAQIGAEAVCSSIEPTVAYRHDARWVQTYERARLETTETSANLRRGGVYLIVGGLGTVGSVIANYLVDTAGAHIGIVRRSAMPPRDQWERLAADPSTSQELAWDLDILLGIQARGSRVLVAQADVADEEAFTRAVAEVERELGPLAGVFHSASVVGQGAELPLDQADDVSTERHFRSKLDGLPVMARVLADKPLDFVVLNSSISSVLGGIGYGAYASANCFMDTFAHRQRRHSQTAWTAINWEGFAYGEDAEEVRTGATLHDLLIDDAQARDVIDRIMCSSLPVQIVVTTGDVEARVDQWARHVSRLSMAAEQQTTAVLHGRPHLHTAYVRPGTEDEKQIATIWQDLLGIAEIGLNDNFFDLGGHSLIATQLAGRIQEEFKVRVTLRAVLSKPTIADLAELIAKSTKNQTSGAIRRVARERYRAQPEWEGESA</sequence>
<dbReference type="GO" id="GO:0071770">
    <property type="term" value="P:DIM/DIP cell wall layer assembly"/>
    <property type="evidence" value="ECO:0007669"/>
    <property type="project" value="TreeGrafter"/>
</dbReference>
<accession>A0A931EZ07</accession>
<dbReference type="InterPro" id="IPR009081">
    <property type="entry name" value="PP-bd_ACP"/>
</dbReference>
<name>A0A931EZ07_9ACTN</name>
<dbReference type="PANTHER" id="PTHR43775:SF37">
    <property type="entry name" value="SI:DKEY-61P9.11"/>
    <property type="match status" value="1"/>
</dbReference>
<dbReference type="PROSITE" id="PS50075">
    <property type="entry name" value="CARRIER"/>
    <property type="match status" value="1"/>
</dbReference>
<dbReference type="InterPro" id="IPR013968">
    <property type="entry name" value="PKS_KR"/>
</dbReference>
<dbReference type="Pfam" id="PF00550">
    <property type="entry name" value="PP-binding"/>
    <property type="match status" value="1"/>
</dbReference>
<feature type="domain" description="Carrier" evidence="8">
    <location>
        <begin position="1415"/>
        <end position="1490"/>
    </location>
</feature>